<name>A0ABZ1VM43_9ACTN</name>
<sequence>MDELQRGGAGELLEQGCDSVESIDGPDGVEVGIADTWVGGHPGGA</sequence>
<evidence type="ECO:0000313" key="1">
    <source>
        <dbReference type="EMBL" id="WUS24370.1"/>
    </source>
</evidence>
<protein>
    <submittedName>
        <fullName evidence="1">Uncharacterized protein</fullName>
    </submittedName>
</protein>
<dbReference type="EMBL" id="CP108473">
    <property type="protein sequence ID" value="WUS24370.1"/>
    <property type="molecule type" value="Genomic_DNA"/>
</dbReference>
<reference evidence="1" key="1">
    <citation type="submission" date="2022-10" db="EMBL/GenBank/DDBJ databases">
        <title>The complete genomes of actinobacterial strains from the NBC collection.</title>
        <authorList>
            <person name="Joergensen T.S."/>
            <person name="Alvarez Arevalo M."/>
            <person name="Sterndorff E.B."/>
            <person name="Faurdal D."/>
            <person name="Vuksanovic O."/>
            <person name="Mourched A.-S."/>
            <person name="Charusanti P."/>
            <person name="Shaw S."/>
            <person name="Blin K."/>
            <person name="Weber T."/>
        </authorList>
    </citation>
    <scope>NUCLEOTIDE SEQUENCE</scope>
    <source>
        <strain evidence="1">NBC_01256</strain>
    </source>
</reference>
<keyword evidence="2" id="KW-1185">Reference proteome</keyword>
<organism evidence="1 2">
    <name type="scientific">Streptomyces caniferus</name>
    <dbReference type="NCBI Taxonomy" id="285557"/>
    <lineage>
        <taxon>Bacteria</taxon>
        <taxon>Bacillati</taxon>
        <taxon>Actinomycetota</taxon>
        <taxon>Actinomycetes</taxon>
        <taxon>Kitasatosporales</taxon>
        <taxon>Streptomycetaceae</taxon>
        <taxon>Streptomyces</taxon>
    </lineage>
</organism>
<dbReference type="Proteomes" id="UP001432292">
    <property type="component" value="Chromosome"/>
</dbReference>
<evidence type="ECO:0000313" key="2">
    <source>
        <dbReference type="Proteomes" id="UP001432292"/>
    </source>
</evidence>
<dbReference type="RefSeq" id="WP_329128269.1">
    <property type="nucleotide sequence ID" value="NZ_CP108473.1"/>
</dbReference>
<proteinExistence type="predicted"/>
<gene>
    <name evidence="1" type="ORF">OG727_19955</name>
</gene>
<accession>A0ABZ1VM43</accession>